<evidence type="ECO:0000313" key="1">
    <source>
        <dbReference type="EMBL" id="CAI0417612.1"/>
    </source>
</evidence>
<dbReference type="EMBL" id="CAMGYJ010000005">
    <property type="protein sequence ID" value="CAI0417612.1"/>
    <property type="molecule type" value="Genomic_DNA"/>
</dbReference>
<accession>A0AAV0K5M4</accession>
<keyword evidence="2" id="KW-1185">Reference proteome</keyword>
<organism evidence="1 2">
    <name type="scientific">Linum tenue</name>
    <dbReference type="NCBI Taxonomy" id="586396"/>
    <lineage>
        <taxon>Eukaryota</taxon>
        <taxon>Viridiplantae</taxon>
        <taxon>Streptophyta</taxon>
        <taxon>Embryophyta</taxon>
        <taxon>Tracheophyta</taxon>
        <taxon>Spermatophyta</taxon>
        <taxon>Magnoliopsida</taxon>
        <taxon>eudicotyledons</taxon>
        <taxon>Gunneridae</taxon>
        <taxon>Pentapetalae</taxon>
        <taxon>rosids</taxon>
        <taxon>fabids</taxon>
        <taxon>Malpighiales</taxon>
        <taxon>Linaceae</taxon>
        <taxon>Linum</taxon>
    </lineage>
</organism>
<sequence>MINYLRAAAKLAEDSEFQVVVSWERVKKGPDGGFRLLTAGIERSAKEESGNWYLDDTSSERAANWSCVSLVRGDFHTTLLVRIQNHIVDFR</sequence>
<proteinExistence type="predicted"/>
<protein>
    <submittedName>
        <fullName evidence="1">Uncharacterized protein</fullName>
    </submittedName>
</protein>
<dbReference type="AlphaFoldDB" id="A0AAV0K5M4"/>
<dbReference type="Proteomes" id="UP001154282">
    <property type="component" value="Unassembled WGS sequence"/>
</dbReference>
<feature type="non-terminal residue" evidence="1">
    <location>
        <position position="91"/>
    </location>
</feature>
<name>A0AAV0K5M4_9ROSI</name>
<comment type="caution">
    <text evidence="1">The sequence shown here is derived from an EMBL/GenBank/DDBJ whole genome shotgun (WGS) entry which is preliminary data.</text>
</comment>
<reference evidence="1" key="1">
    <citation type="submission" date="2022-08" db="EMBL/GenBank/DDBJ databases">
        <authorList>
            <person name="Gutierrez-Valencia J."/>
        </authorList>
    </citation>
    <scope>NUCLEOTIDE SEQUENCE</scope>
</reference>
<gene>
    <name evidence="1" type="ORF">LITE_LOCUS17377</name>
</gene>
<evidence type="ECO:0000313" key="2">
    <source>
        <dbReference type="Proteomes" id="UP001154282"/>
    </source>
</evidence>